<comment type="subcellular location">
    <subcellularLocation>
        <location evidence="1 10">Cell outer membrane</location>
        <topology evidence="1 10">Multi-pass membrane protein</topology>
    </subcellularLocation>
</comment>
<keyword evidence="8 10" id="KW-0472">Membrane</keyword>
<keyword evidence="4" id="KW-0406">Ion transport</keyword>
<organism evidence="13 14">
    <name type="scientific">Labilibaculum antarcticum</name>
    <dbReference type="NCBI Taxonomy" id="1717717"/>
    <lineage>
        <taxon>Bacteria</taxon>
        <taxon>Pseudomonadati</taxon>
        <taxon>Bacteroidota</taxon>
        <taxon>Bacteroidia</taxon>
        <taxon>Marinilabiliales</taxon>
        <taxon>Marinifilaceae</taxon>
        <taxon>Labilibaculum</taxon>
    </lineage>
</organism>
<dbReference type="InterPro" id="IPR039426">
    <property type="entry name" value="TonB-dep_rcpt-like"/>
</dbReference>
<evidence type="ECO:0000256" key="10">
    <source>
        <dbReference type="PROSITE-ProRule" id="PRU01360"/>
    </source>
</evidence>
<dbReference type="NCBIfam" id="TIGR04057">
    <property type="entry name" value="SusC_RagA_signa"/>
    <property type="match status" value="1"/>
</dbReference>
<dbReference type="NCBIfam" id="TIGR04056">
    <property type="entry name" value="OMP_RagA_SusC"/>
    <property type="match status" value="1"/>
</dbReference>
<keyword evidence="14" id="KW-1185">Reference proteome</keyword>
<dbReference type="AlphaFoldDB" id="A0A1Y1CI33"/>
<dbReference type="InterPro" id="IPR012910">
    <property type="entry name" value="Plug_dom"/>
</dbReference>
<dbReference type="InterPro" id="IPR008969">
    <property type="entry name" value="CarboxyPept-like_regulatory"/>
</dbReference>
<dbReference type="SUPFAM" id="SSF49464">
    <property type="entry name" value="Carboxypeptidase regulatory domain-like"/>
    <property type="match status" value="1"/>
</dbReference>
<dbReference type="GO" id="GO:0006826">
    <property type="term" value="P:iron ion transport"/>
    <property type="evidence" value="ECO:0007669"/>
    <property type="project" value="UniProtKB-KW"/>
</dbReference>
<dbReference type="EMBL" id="AP018042">
    <property type="protein sequence ID" value="BAX79985.1"/>
    <property type="molecule type" value="Genomic_DNA"/>
</dbReference>
<evidence type="ECO:0000256" key="9">
    <source>
        <dbReference type="ARBA" id="ARBA00023237"/>
    </source>
</evidence>
<accession>A0A1Y1CI33</accession>
<dbReference type="Pfam" id="PF13715">
    <property type="entry name" value="CarbopepD_reg_2"/>
    <property type="match status" value="1"/>
</dbReference>
<dbReference type="GO" id="GO:0009279">
    <property type="term" value="C:cell outer membrane"/>
    <property type="evidence" value="ECO:0007669"/>
    <property type="project" value="UniProtKB-SubCell"/>
</dbReference>
<dbReference type="OrthoDB" id="1108421at2"/>
<evidence type="ECO:0000256" key="8">
    <source>
        <dbReference type="ARBA" id="ARBA00023136"/>
    </source>
</evidence>
<dbReference type="InterPro" id="IPR011662">
    <property type="entry name" value="Secretin/TonB_short_N"/>
</dbReference>
<name>A0A1Y1CI33_9BACT</name>
<dbReference type="Gene3D" id="2.40.170.20">
    <property type="entry name" value="TonB-dependent receptor, beta-barrel domain"/>
    <property type="match status" value="1"/>
</dbReference>
<protein>
    <submittedName>
        <fullName evidence="13">SusC/RagA family TonB-linked outer membrane protein</fullName>
    </submittedName>
</protein>
<comment type="similarity">
    <text evidence="10 11">Belongs to the TonB-dependent receptor family.</text>
</comment>
<gene>
    <name evidence="13" type="ORF">ALGA_1609</name>
</gene>
<evidence type="ECO:0000256" key="5">
    <source>
        <dbReference type="ARBA" id="ARBA00022692"/>
    </source>
</evidence>
<evidence type="ECO:0000256" key="7">
    <source>
        <dbReference type="ARBA" id="ARBA00023077"/>
    </source>
</evidence>
<keyword evidence="6" id="KW-0408">Iron</keyword>
<dbReference type="SUPFAM" id="SSF56935">
    <property type="entry name" value="Porins"/>
    <property type="match status" value="1"/>
</dbReference>
<dbReference type="Pfam" id="PF07660">
    <property type="entry name" value="STN"/>
    <property type="match status" value="1"/>
</dbReference>
<evidence type="ECO:0000256" key="3">
    <source>
        <dbReference type="ARBA" id="ARBA00022452"/>
    </source>
</evidence>
<evidence type="ECO:0000313" key="13">
    <source>
        <dbReference type="EMBL" id="BAX79985.1"/>
    </source>
</evidence>
<keyword evidence="7 11" id="KW-0798">TonB box</keyword>
<keyword evidence="2 10" id="KW-0813">Transport</keyword>
<dbReference type="InterPro" id="IPR023997">
    <property type="entry name" value="TonB-dep_OMP_SusC/RagA_CS"/>
</dbReference>
<dbReference type="Pfam" id="PF00593">
    <property type="entry name" value="TonB_dep_Rec_b-barrel"/>
    <property type="match status" value="1"/>
</dbReference>
<reference evidence="14" key="2">
    <citation type="journal article" date="2020" name="Antonie Van Leeuwenhoek">
        <title>Labilibaculum antarcticum sp. nov., a novel facultative anaerobic, psychrotorelant bacterium isolated from marine sediment of Antarctica.</title>
        <authorList>
            <person name="Watanabe M."/>
            <person name="Kojima H."/>
            <person name="Fukui M."/>
        </authorList>
    </citation>
    <scope>NUCLEOTIDE SEQUENCE [LARGE SCALE GENOMIC DNA]</scope>
    <source>
        <strain evidence="14">SPP2</strain>
    </source>
</reference>
<dbReference type="InterPro" id="IPR036942">
    <property type="entry name" value="Beta-barrel_TonB_sf"/>
</dbReference>
<proteinExistence type="inferred from homology"/>
<dbReference type="InterPro" id="IPR037066">
    <property type="entry name" value="Plug_dom_sf"/>
</dbReference>
<keyword evidence="9 10" id="KW-0998">Cell outer membrane</keyword>
<dbReference type="InterPro" id="IPR000531">
    <property type="entry name" value="Beta-barrel_TonB"/>
</dbReference>
<evidence type="ECO:0000256" key="11">
    <source>
        <dbReference type="RuleBase" id="RU003357"/>
    </source>
</evidence>
<keyword evidence="4" id="KW-0410">Iron transport</keyword>
<dbReference type="RefSeq" id="WP_145957588.1">
    <property type="nucleotide sequence ID" value="NZ_AP018042.1"/>
</dbReference>
<dbReference type="PROSITE" id="PS52016">
    <property type="entry name" value="TONB_DEPENDENT_REC_3"/>
    <property type="match status" value="1"/>
</dbReference>
<dbReference type="KEGG" id="mbas:ALGA_1609"/>
<evidence type="ECO:0000256" key="4">
    <source>
        <dbReference type="ARBA" id="ARBA00022496"/>
    </source>
</evidence>
<dbReference type="Gene3D" id="2.170.130.10">
    <property type="entry name" value="TonB-dependent receptor, plug domain"/>
    <property type="match status" value="1"/>
</dbReference>
<evidence type="ECO:0000313" key="14">
    <source>
        <dbReference type="Proteomes" id="UP000218267"/>
    </source>
</evidence>
<dbReference type="Proteomes" id="UP000218267">
    <property type="component" value="Chromosome"/>
</dbReference>
<evidence type="ECO:0000256" key="2">
    <source>
        <dbReference type="ARBA" id="ARBA00022448"/>
    </source>
</evidence>
<dbReference type="Pfam" id="PF07715">
    <property type="entry name" value="Plug"/>
    <property type="match status" value="1"/>
</dbReference>
<dbReference type="InterPro" id="IPR023996">
    <property type="entry name" value="TonB-dep_OMP_SusC/RagA"/>
</dbReference>
<feature type="domain" description="Secretin/TonB short N-terminal" evidence="12">
    <location>
        <begin position="71"/>
        <end position="122"/>
    </location>
</feature>
<keyword evidence="3 10" id="KW-1134">Transmembrane beta strand</keyword>
<keyword evidence="5 10" id="KW-0812">Transmembrane</keyword>
<evidence type="ECO:0000259" key="12">
    <source>
        <dbReference type="SMART" id="SM00965"/>
    </source>
</evidence>
<dbReference type="SMART" id="SM00965">
    <property type="entry name" value="STN"/>
    <property type="match status" value="1"/>
</dbReference>
<reference evidence="13 14" key="1">
    <citation type="journal article" date="2018" name="Mar. Genomics">
        <title>Complete genome sequence of Marinifilaceae bacterium strain SPP2, isolated from the Antarctic marine sediment.</title>
        <authorList>
            <person name="Watanabe M."/>
            <person name="Kojima H."/>
            <person name="Fukui M."/>
        </authorList>
    </citation>
    <scope>NUCLEOTIDE SEQUENCE [LARGE SCALE GENOMIC DNA]</scope>
    <source>
        <strain evidence="13 14">SPP2</strain>
    </source>
</reference>
<sequence length="1130" mass="126225">MKKILNFWKGNCLPFSIQSRRVMRITFILIFATVFSLQASDIYSQNARISIKEKSSSVRDVLKAIEDKSEFYFAYNNELVDVERQVDVKVEDEKISSVLDQIFQGTDISYTILDRQIILSSAEAMDGLNKEVQDKYTVTGKIVDINGQSLPGVSIVVKGSMLGTITDIDGNFVFKDVLKNGTLVFSFIGMKTKEIVLAGESKLDVILVEEAFGLSEVVAIGYGSAKKSDLSSSIATVTGLDKINSRAITSPSDFLQGNTAGVTVIQQGGDPTKTAKVVIRGVGSVNDESPLWVVDGMPYYGGALNPNDIESMVILKDAASASIYGAQAASGVIVITTKSGKSGKPKISFDFFTGVQQAMNKPTPLNAEQQSWAYNTATDNVGASRLPAHDAVQNPFGAVTRTNWIDAIFRKAYVKNANFSISGGGEKVRYMSSFNYQDKDGLLIGTNSKRFAFRMKTEYDITDNIKIGENIFLARTEAVGANTSSSYSGAIINAMYMPSSAPVYDAEGNYHGVAPAESKFAGAYGDVFNPVAMLNRPTVTNPITNLNANVYLDYKIIQGLKFRSSFSVDLRDDDYKKFTPKIPESGRRTDMNYLDQSWSNRNKWIWDNQINYEKSYGKHNLNLTAVYSAQHTDYEYNDVNAQDFSREEDWYQYLKNAGEIIEWDSDVYEDALTSAIGRFRYNFDNRYFFSASIRNDRSSRLAKENNDDMFSSFSAAWRLSEEGFMKDIDWITSLKLRGSWGQIGNIQSVNYYAYNVPMSSHRPYLGESPSYLPGYYVAQQSNRNLKWEKSETYDFGIDATLFNGRLDLVADYFEKTTKDMILTNAANPHTGVGDGPTSNVGSVKNWGYEMSVNYRNNDKKLKYSIGANFSTIKNELLDLDGYTSDYIYHDDNVRSSLFPYRSEAGQPLYSYHLVQCEGLFKTQAEIDAHQSNGNLIQPNAKPGDLKFKDANNDGKISDDDRVFHGNAFPTFTYAINLNLEYKGFDLSCILQGVEGGKVFNAYKYSTYNMSEQTYNRDNRILGAWSVDNPNSNIPRLQTTDDNRNFATNSTWYLEDASYLRMKNITLGYSFPHKIIDKVVKGSSLRIYFTAENLFTITDYSGMDPEVGGIGLDVGSYPVARTISTGLSFAF</sequence>
<evidence type="ECO:0000256" key="6">
    <source>
        <dbReference type="ARBA" id="ARBA00023004"/>
    </source>
</evidence>
<evidence type="ECO:0000256" key="1">
    <source>
        <dbReference type="ARBA" id="ARBA00004571"/>
    </source>
</evidence>